<dbReference type="EMBL" id="VJSY01000063">
    <property type="protein sequence ID" value="MDR8757521.1"/>
    <property type="molecule type" value="Genomic_DNA"/>
</dbReference>
<reference evidence="1 2" key="1">
    <citation type="submission" date="2019-06" db="EMBL/GenBank/DDBJ databases">
        <title>Evolution of Burkholderia multivorans in the lungs of Cystic Fibrosis patients.</title>
        <authorList>
            <person name="Moreira L.M."/>
        </authorList>
    </citation>
    <scope>NUCLEOTIDE SEQUENCE [LARGE SCALE GENOMIC DNA]</scope>
    <source>
        <strain evidence="1 2">VC13239</strain>
    </source>
</reference>
<evidence type="ECO:0008006" key="3">
    <source>
        <dbReference type="Google" id="ProtNLM"/>
    </source>
</evidence>
<protein>
    <recommendedName>
        <fullName evidence="3">Transposase</fullName>
    </recommendedName>
</protein>
<evidence type="ECO:0000313" key="1">
    <source>
        <dbReference type="EMBL" id="MDR8757521.1"/>
    </source>
</evidence>
<sequence>MNLTPVGIDIAKTVFQVHYINRDTGEVVNKPIRRAVFLEHFANLAPCLIGMEACGGAHHWARKLVEMGHQVKLMPD</sequence>
<accession>A0ABU2ECA7</accession>
<keyword evidence="2" id="KW-1185">Reference proteome</keyword>
<proteinExistence type="predicted"/>
<comment type="caution">
    <text evidence="1">The sequence shown here is derived from an EMBL/GenBank/DDBJ whole genome shotgun (WGS) entry which is preliminary data.</text>
</comment>
<name>A0ABU2ECA7_9BURK</name>
<evidence type="ECO:0000313" key="2">
    <source>
        <dbReference type="Proteomes" id="UP001248067"/>
    </source>
</evidence>
<gene>
    <name evidence="1" type="ORF">FEQ00_05975</name>
</gene>
<dbReference type="Proteomes" id="UP001248067">
    <property type="component" value="Unassembled WGS sequence"/>
</dbReference>
<organism evidence="1 2">
    <name type="scientific">Burkholderia pseudomultivorans</name>
    <dbReference type="NCBI Taxonomy" id="1207504"/>
    <lineage>
        <taxon>Bacteria</taxon>
        <taxon>Pseudomonadati</taxon>
        <taxon>Pseudomonadota</taxon>
        <taxon>Betaproteobacteria</taxon>
        <taxon>Burkholderiales</taxon>
        <taxon>Burkholderiaceae</taxon>
        <taxon>Burkholderia</taxon>
        <taxon>Burkholderia cepacia complex</taxon>
    </lineage>
</organism>